<sequence length="324" mass="35213">MKRVLLTGATGFFGRALLRHWAASSEPPQVIGLSRDPQRFFLRYPEFRELEWLELAGGDIVDMPKLRALPAFDAVIHAATDSTLGPKRPRLALHDEIVGGTRNVLDLAVERGVKRMLLTSSGMVYGRLPASPAVPEDWAGAPDPLEPANVYACAKRAAEHLCMLYGAQHVLEVVVARCFAFVGEDLPLDVHYAAGNFIRDALTADAIRIGGDGRSVRSYMDQRDLAHWLLTLLEKGRAGRAYNVGSGRAVTIAELAQAIVNAIAPGKPVHILGAGSPTPPTYYVPDVSRARDELGLTVTIELEQAVRDTAAALRRRDALLETAR</sequence>
<evidence type="ECO:0000256" key="2">
    <source>
        <dbReference type="ARBA" id="ARBA00007637"/>
    </source>
</evidence>
<dbReference type="RefSeq" id="WP_187080071.1">
    <property type="nucleotide sequence ID" value="NZ_JACORU010000001.1"/>
</dbReference>
<proteinExistence type="inferred from homology"/>
<evidence type="ECO:0000259" key="3">
    <source>
        <dbReference type="Pfam" id="PF01370"/>
    </source>
</evidence>
<dbReference type="InterPro" id="IPR036291">
    <property type="entry name" value="NAD(P)-bd_dom_sf"/>
</dbReference>
<dbReference type="PANTHER" id="PTHR43000">
    <property type="entry name" value="DTDP-D-GLUCOSE 4,6-DEHYDRATASE-RELATED"/>
    <property type="match status" value="1"/>
</dbReference>
<comment type="pathway">
    <text evidence="1">Bacterial outer membrane biogenesis; LPS O-antigen biosynthesis.</text>
</comment>
<dbReference type="Pfam" id="PF01370">
    <property type="entry name" value="Epimerase"/>
    <property type="match status" value="1"/>
</dbReference>
<name>A0A923M3R5_9BURK</name>
<dbReference type="Proteomes" id="UP000596827">
    <property type="component" value="Unassembled WGS sequence"/>
</dbReference>
<evidence type="ECO:0000313" key="4">
    <source>
        <dbReference type="EMBL" id="MBC5763632.1"/>
    </source>
</evidence>
<organism evidence="4 5">
    <name type="scientific">Ramlibacter albus</name>
    <dbReference type="NCBI Taxonomy" id="2079448"/>
    <lineage>
        <taxon>Bacteria</taxon>
        <taxon>Pseudomonadati</taxon>
        <taxon>Pseudomonadota</taxon>
        <taxon>Betaproteobacteria</taxon>
        <taxon>Burkholderiales</taxon>
        <taxon>Comamonadaceae</taxon>
        <taxon>Ramlibacter</taxon>
    </lineage>
</organism>
<keyword evidence="5" id="KW-1185">Reference proteome</keyword>
<dbReference type="EMBL" id="JACORU010000001">
    <property type="protein sequence ID" value="MBC5763632.1"/>
    <property type="molecule type" value="Genomic_DNA"/>
</dbReference>
<accession>A0A923M3R5</accession>
<comment type="caution">
    <text evidence="4">The sequence shown here is derived from an EMBL/GenBank/DDBJ whole genome shotgun (WGS) entry which is preliminary data.</text>
</comment>
<dbReference type="SUPFAM" id="SSF51735">
    <property type="entry name" value="NAD(P)-binding Rossmann-fold domains"/>
    <property type="match status" value="1"/>
</dbReference>
<feature type="domain" description="NAD-dependent epimerase/dehydratase" evidence="3">
    <location>
        <begin position="4"/>
        <end position="245"/>
    </location>
</feature>
<dbReference type="Gene3D" id="3.40.50.720">
    <property type="entry name" value="NAD(P)-binding Rossmann-like Domain"/>
    <property type="match status" value="1"/>
</dbReference>
<protein>
    <submittedName>
        <fullName evidence="4">NAD(P)-dependent oxidoreductase</fullName>
    </submittedName>
</protein>
<evidence type="ECO:0000313" key="5">
    <source>
        <dbReference type="Proteomes" id="UP000596827"/>
    </source>
</evidence>
<dbReference type="InterPro" id="IPR001509">
    <property type="entry name" value="Epimerase_deHydtase"/>
</dbReference>
<reference evidence="4" key="1">
    <citation type="submission" date="2020-08" db="EMBL/GenBank/DDBJ databases">
        <title>Ramlibacter sp. GTP1 16S ribosomal RNA gene genome sequencing and assembly.</title>
        <authorList>
            <person name="Kang M."/>
        </authorList>
    </citation>
    <scope>NUCLEOTIDE SEQUENCE</scope>
    <source>
        <strain evidence="4">GTP1</strain>
    </source>
</reference>
<comment type="similarity">
    <text evidence="2">Belongs to the NAD(P)-dependent epimerase/dehydratase family.</text>
</comment>
<evidence type="ECO:0000256" key="1">
    <source>
        <dbReference type="ARBA" id="ARBA00005125"/>
    </source>
</evidence>
<dbReference type="AlphaFoldDB" id="A0A923M3R5"/>
<gene>
    <name evidence="4" type="ORF">H8R02_04175</name>
</gene>